<keyword evidence="11 21" id="KW-0067">ATP-binding</keyword>
<evidence type="ECO:0000256" key="10">
    <source>
        <dbReference type="ARBA" id="ARBA00022741"/>
    </source>
</evidence>
<comment type="catalytic activity">
    <reaction evidence="18">
        <text>10-formyltetrahydrofolyl-(gamma-L-Glu)(n) + L-glutamate + ATP = 10-formyltetrahydrofolyl-(gamma-L-Glu)(n+1) + ADP + phosphate + H(+)</text>
        <dbReference type="Rhea" id="RHEA:51904"/>
        <dbReference type="Rhea" id="RHEA-COMP:13088"/>
        <dbReference type="Rhea" id="RHEA-COMP:14300"/>
        <dbReference type="ChEBI" id="CHEBI:15378"/>
        <dbReference type="ChEBI" id="CHEBI:29985"/>
        <dbReference type="ChEBI" id="CHEBI:30616"/>
        <dbReference type="ChEBI" id="CHEBI:43474"/>
        <dbReference type="ChEBI" id="CHEBI:134413"/>
        <dbReference type="ChEBI" id="CHEBI:456216"/>
        <dbReference type="EC" id="6.3.2.17"/>
    </reaction>
</comment>
<comment type="similarity">
    <text evidence="4 21">Belongs to the folylpolyglutamate synthase family.</text>
</comment>
<dbReference type="Proteomes" id="UP001449178">
    <property type="component" value="Chromosome"/>
</dbReference>
<comment type="catalytic activity">
    <reaction evidence="19">
        <text>(6R)-5,10-methylenetetrahydrofolyl-(gamma-L-Glu)(n) + L-glutamate + ATP = (6R)-5,10-methylenetetrahydrofolyl-(gamma-L-Glu)(n+1) + ADP + phosphate + H(+)</text>
        <dbReference type="Rhea" id="RHEA:51912"/>
        <dbReference type="Rhea" id="RHEA-COMP:13257"/>
        <dbReference type="Rhea" id="RHEA-COMP:13258"/>
        <dbReference type="ChEBI" id="CHEBI:15378"/>
        <dbReference type="ChEBI" id="CHEBI:29985"/>
        <dbReference type="ChEBI" id="CHEBI:30616"/>
        <dbReference type="ChEBI" id="CHEBI:43474"/>
        <dbReference type="ChEBI" id="CHEBI:136572"/>
        <dbReference type="ChEBI" id="CHEBI:456216"/>
        <dbReference type="EC" id="6.3.2.17"/>
    </reaction>
</comment>
<evidence type="ECO:0000256" key="14">
    <source>
        <dbReference type="ARBA" id="ARBA00030048"/>
    </source>
</evidence>
<evidence type="ECO:0000256" key="17">
    <source>
        <dbReference type="ARBA" id="ARBA00047493"/>
    </source>
</evidence>
<comment type="catalytic activity">
    <reaction evidence="17">
        <text>(6S)-5,6,7,8-tetrahydrofolyl-(gamma-L-Glu)(n) + L-glutamate + ATP = (6S)-5,6,7,8-tetrahydrofolyl-(gamma-L-Glu)(n+1) + ADP + phosphate + H(+)</text>
        <dbReference type="Rhea" id="RHEA:10580"/>
        <dbReference type="Rhea" id="RHEA-COMP:14738"/>
        <dbReference type="Rhea" id="RHEA-COMP:14740"/>
        <dbReference type="ChEBI" id="CHEBI:15378"/>
        <dbReference type="ChEBI" id="CHEBI:29985"/>
        <dbReference type="ChEBI" id="CHEBI:30616"/>
        <dbReference type="ChEBI" id="CHEBI:43474"/>
        <dbReference type="ChEBI" id="CHEBI:141005"/>
        <dbReference type="ChEBI" id="CHEBI:456216"/>
        <dbReference type="EC" id="6.3.2.17"/>
    </reaction>
</comment>
<dbReference type="PANTHER" id="PTHR11136:SF0">
    <property type="entry name" value="DIHYDROFOLATE SYNTHETASE-RELATED"/>
    <property type="match status" value="1"/>
</dbReference>
<evidence type="ECO:0000256" key="7">
    <source>
        <dbReference type="ARBA" id="ARBA00019357"/>
    </source>
</evidence>
<dbReference type="InterPro" id="IPR013221">
    <property type="entry name" value="Mur_ligase_cen"/>
</dbReference>
<comment type="function">
    <text evidence="1">Functions in two distinct reactions of the de novo folate biosynthetic pathway. Catalyzes the addition of a glutamate residue to dihydropteroate (7,8-dihydropteroate or H2Pte) to form dihydrofolate (7,8-dihydrofolate monoglutamate or H2Pte-Glu). Also catalyzes successive additions of L-glutamate to tetrahydrofolate or 10-formyltetrahydrofolate or 5,10-methylenetetrahydrofolate, leading to folylpolyglutamate derivatives.</text>
</comment>
<dbReference type="InterPro" id="IPR018109">
    <property type="entry name" value="Folylpolyglutamate_synth_CS"/>
</dbReference>
<keyword evidence="8 21" id="KW-0436">Ligase</keyword>
<sequence length="444" mass="48939">MAPTNSLQSWLTYLEAVHPLSMDFKLARIQTVYARLNLAPIAPLIITVAGTNGKGSTSTTIANLYRAAGYEVGLFTSPHIHRFNERIRLNLEEVEDSELIKAFEQIEAARGEITLTYFEFATLAAFIIFKEAKVDVAVLEVGLGGRLDSTNIVDADIAVITPIGLDHTAQLGNTLHEIAGEKAGVIKPNAFVVTAETMPDSAIIDKVQQEQATLYINGKDYHYRILDNEQFEYQWQENSVIQLSAPKLQGLHQYQNAAAAISALYLSQLIQNPAFSVKPFDQATIQAGLQSVKLEGRFQALTRQNSPRVFLDVTHNPQGAMALRELLESIKQKSNQASPNQSIKIVALLGMLQDKDAAGLVSHLTSVIDEWITVSLEGDRGQSAAQLAKKITPLLPQKPHQTSSIPKGCIFALSHCEDYDIILLFGSFHMIAESLTWLQENNYV</sequence>
<keyword evidence="10 21" id="KW-0547">Nucleotide-binding</keyword>
<dbReference type="NCBIfam" id="NF008101">
    <property type="entry name" value="PRK10846.1"/>
    <property type="match status" value="1"/>
</dbReference>
<keyword evidence="9" id="KW-0479">Metal-binding</keyword>
<evidence type="ECO:0000256" key="8">
    <source>
        <dbReference type="ARBA" id="ARBA00022598"/>
    </source>
</evidence>
<evidence type="ECO:0000256" key="19">
    <source>
        <dbReference type="ARBA" id="ARBA00049035"/>
    </source>
</evidence>
<evidence type="ECO:0000256" key="20">
    <source>
        <dbReference type="ARBA" id="ARBA00049161"/>
    </source>
</evidence>
<evidence type="ECO:0000313" key="24">
    <source>
        <dbReference type="EMBL" id="WZW88327.1"/>
    </source>
</evidence>
<feature type="domain" description="Mur ligase central" evidence="23">
    <location>
        <begin position="48"/>
        <end position="263"/>
    </location>
</feature>
<dbReference type="RefSeq" id="WP_034855412.1">
    <property type="nucleotide sequence ID" value="NZ_AZOD01000010.1"/>
</dbReference>
<dbReference type="PANTHER" id="PTHR11136">
    <property type="entry name" value="FOLYLPOLYGLUTAMATE SYNTHASE-RELATED"/>
    <property type="match status" value="1"/>
</dbReference>
<dbReference type="PROSITE" id="PS01012">
    <property type="entry name" value="FOLYLPOLYGLU_SYNT_2"/>
    <property type="match status" value="1"/>
</dbReference>
<reference evidence="24 25" key="1">
    <citation type="submission" date="2024-03" db="EMBL/GenBank/DDBJ databases">
        <title>Complete Genome Sequence and Annotation of Ignatzschineria larvae DSM 13226.</title>
        <authorList>
            <person name="Cantrell E."/>
            <person name="Burcham Z.M."/>
        </authorList>
    </citation>
    <scope>NUCLEOTIDE SEQUENCE [LARGE SCALE GENOMIC DNA]</scope>
    <source>
        <strain evidence="24 25">DSM 13226</strain>
    </source>
</reference>
<evidence type="ECO:0000256" key="1">
    <source>
        <dbReference type="ARBA" id="ARBA00002714"/>
    </source>
</evidence>
<accession>A0ABZ3C1V4</accession>
<dbReference type="Gene3D" id="3.40.1190.10">
    <property type="entry name" value="Mur-like, catalytic domain"/>
    <property type="match status" value="1"/>
</dbReference>
<evidence type="ECO:0000313" key="25">
    <source>
        <dbReference type="Proteomes" id="UP001449178"/>
    </source>
</evidence>
<dbReference type="SUPFAM" id="SSF53244">
    <property type="entry name" value="MurD-like peptide ligases, peptide-binding domain"/>
    <property type="match status" value="1"/>
</dbReference>
<dbReference type="InterPro" id="IPR036615">
    <property type="entry name" value="Mur_ligase_C_dom_sf"/>
</dbReference>
<evidence type="ECO:0000259" key="22">
    <source>
        <dbReference type="Pfam" id="PF02875"/>
    </source>
</evidence>
<dbReference type="PIRSF" id="PIRSF001563">
    <property type="entry name" value="Folylpolyglu_synth"/>
    <property type="match status" value="1"/>
</dbReference>
<dbReference type="GO" id="GO:0004326">
    <property type="term" value="F:tetrahydrofolylpolyglutamate synthase activity"/>
    <property type="evidence" value="ECO:0007669"/>
    <property type="project" value="UniProtKB-EC"/>
</dbReference>
<dbReference type="EMBL" id="CP150637">
    <property type="protein sequence ID" value="WZW88327.1"/>
    <property type="molecule type" value="Genomic_DNA"/>
</dbReference>
<proteinExistence type="inferred from homology"/>
<comment type="pathway">
    <text evidence="2">Cofactor biosynthesis; tetrahydrofolate biosynthesis; 7,8-dihydrofolate from 2-amino-4-hydroxy-6-hydroxymethyl-7,8-dihydropteridine diphosphate and 4-aminobenzoate: step 2/2.</text>
</comment>
<keyword evidence="12" id="KW-0460">Magnesium</keyword>
<comment type="catalytic activity">
    <reaction evidence="20">
        <text>7,8-dihydropteroate + L-glutamate + ATP = 7,8-dihydrofolate + ADP + phosphate + H(+)</text>
        <dbReference type="Rhea" id="RHEA:23584"/>
        <dbReference type="ChEBI" id="CHEBI:15378"/>
        <dbReference type="ChEBI" id="CHEBI:17839"/>
        <dbReference type="ChEBI" id="CHEBI:29985"/>
        <dbReference type="ChEBI" id="CHEBI:30616"/>
        <dbReference type="ChEBI" id="CHEBI:43474"/>
        <dbReference type="ChEBI" id="CHEBI:57451"/>
        <dbReference type="ChEBI" id="CHEBI:456216"/>
        <dbReference type="EC" id="6.3.2.12"/>
    </reaction>
</comment>
<evidence type="ECO:0000256" key="6">
    <source>
        <dbReference type="ARBA" id="ARBA00013025"/>
    </source>
</evidence>
<dbReference type="SUPFAM" id="SSF53623">
    <property type="entry name" value="MurD-like peptide ligases, catalytic domain"/>
    <property type="match status" value="1"/>
</dbReference>
<dbReference type="GO" id="GO:0008841">
    <property type="term" value="F:dihydrofolate synthase activity"/>
    <property type="evidence" value="ECO:0007669"/>
    <property type="project" value="UniProtKB-EC"/>
</dbReference>
<feature type="domain" description="Mur ligase C-terminal" evidence="22">
    <location>
        <begin position="296"/>
        <end position="428"/>
    </location>
</feature>
<dbReference type="EC" id="6.3.2.17" evidence="6"/>
<evidence type="ECO:0000256" key="4">
    <source>
        <dbReference type="ARBA" id="ARBA00008276"/>
    </source>
</evidence>
<comment type="pathway">
    <text evidence="3">Cofactor biosynthesis; tetrahydrofolylpolyglutamate biosynthesis.</text>
</comment>
<evidence type="ECO:0000256" key="9">
    <source>
        <dbReference type="ARBA" id="ARBA00022723"/>
    </source>
</evidence>
<dbReference type="Pfam" id="PF08245">
    <property type="entry name" value="Mur_ligase_M"/>
    <property type="match status" value="1"/>
</dbReference>
<dbReference type="InterPro" id="IPR036565">
    <property type="entry name" value="Mur-like_cat_sf"/>
</dbReference>
<dbReference type="Gene3D" id="3.90.190.20">
    <property type="entry name" value="Mur ligase, C-terminal domain"/>
    <property type="match status" value="1"/>
</dbReference>
<dbReference type="EC" id="6.3.2.12" evidence="5"/>
<keyword evidence="13" id="KW-0289">Folate biosynthesis</keyword>
<gene>
    <name evidence="24" type="primary">folC</name>
    <name evidence="24" type="ORF">WMO13_02795</name>
</gene>
<evidence type="ECO:0000256" key="16">
    <source>
        <dbReference type="ARBA" id="ARBA00032510"/>
    </source>
</evidence>
<evidence type="ECO:0000256" key="3">
    <source>
        <dbReference type="ARBA" id="ARBA00005150"/>
    </source>
</evidence>
<evidence type="ECO:0000256" key="15">
    <source>
        <dbReference type="ARBA" id="ARBA00030592"/>
    </source>
</evidence>
<evidence type="ECO:0000256" key="21">
    <source>
        <dbReference type="PIRNR" id="PIRNR001563"/>
    </source>
</evidence>
<evidence type="ECO:0000256" key="12">
    <source>
        <dbReference type="ARBA" id="ARBA00022842"/>
    </source>
</evidence>
<evidence type="ECO:0000256" key="5">
    <source>
        <dbReference type="ARBA" id="ARBA00013023"/>
    </source>
</evidence>
<name>A0ABZ3C1V4_9GAMM</name>
<protein>
    <recommendedName>
        <fullName evidence="7">Dihydrofolate synthase/folylpolyglutamate synthase</fullName>
        <ecNumber evidence="5">6.3.2.12</ecNumber>
        <ecNumber evidence="6">6.3.2.17</ecNumber>
    </recommendedName>
    <alternativeName>
        <fullName evidence="16">Folylpoly-gamma-glutamate synthetase-dihydrofolate synthetase</fullName>
    </alternativeName>
    <alternativeName>
        <fullName evidence="14">Folylpolyglutamate synthetase</fullName>
    </alternativeName>
    <alternativeName>
        <fullName evidence="15">Tetrahydrofolylpolyglutamate synthase</fullName>
    </alternativeName>
</protein>
<dbReference type="InterPro" id="IPR001645">
    <property type="entry name" value="Folylpolyglutamate_synth"/>
</dbReference>
<keyword evidence="25" id="KW-1185">Reference proteome</keyword>
<evidence type="ECO:0000256" key="18">
    <source>
        <dbReference type="ARBA" id="ARBA00047808"/>
    </source>
</evidence>
<dbReference type="InterPro" id="IPR004101">
    <property type="entry name" value="Mur_ligase_C"/>
</dbReference>
<evidence type="ECO:0000256" key="11">
    <source>
        <dbReference type="ARBA" id="ARBA00022840"/>
    </source>
</evidence>
<dbReference type="NCBIfam" id="TIGR01499">
    <property type="entry name" value="folC"/>
    <property type="match status" value="1"/>
</dbReference>
<evidence type="ECO:0000256" key="13">
    <source>
        <dbReference type="ARBA" id="ARBA00022909"/>
    </source>
</evidence>
<evidence type="ECO:0000259" key="23">
    <source>
        <dbReference type="Pfam" id="PF08245"/>
    </source>
</evidence>
<dbReference type="Pfam" id="PF02875">
    <property type="entry name" value="Mur_ligase_C"/>
    <property type="match status" value="1"/>
</dbReference>
<evidence type="ECO:0000256" key="2">
    <source>
        <dbReference type="ARBA" id="ARBA00004799"/>
    </source>
</evidence>
<organism evidence="24 25">
    <name type="scientific">Ignatzschineria larvae DSM 13226</name>
    <dbReference type="NCBI Taxonomy" id="1111732"/>
    <lineage>
        <taxon>Bacteria</taxon>
        <taxon>Pseudomonadati</taxon>
        <taxon>Pseudomonadota</taxon>
        <taxon>Gammaproteobacteria</taxon>
        <taxon>Cardiobacteriales</taxon>
        <taxon>Ignatzschineriaceae</taxon>
        <taxon>Ignatzschineria</taxon>
    </lineage>
</organism>